<keyword evidence="3" id="KW-1185">Reference proteome</keyword>
<protein>
    <submittedName>
        <fullName evidence="2">Quinol monooxygenase</fullName>
        <ecNumber evidence="2">1.-.-.-</ecNumber>
    </submittedName>
</protein>
<proteinExistence type="predicted"/>
<reference evidence="3" key="1">
    <citation type="journal article" date="2019" name="Int. J. Syst. Evol. Microbiol.">
        <title>The Global Catalogue of Microorganisms (GCM) 10K type strain sequencing project: providing services to taxonomists for standard genome sequencing and annotation.</title>
        <authorList>
            <consortium name="The Broad Institute Genomics Platform"/>
            <consortium name="The Broad Institute Genome Sequencing Center for Infectious Disease"/>
            <person name="Wu L."/>
            <person name="Ma J."/>
        </authorList>
    </citation>
    <scope>NUCLEOTIDE SEQUENCE [LARGE SCALE GENOMIC DNA]</scope>
    <source>
        <strain evidence="3">CGMCC 1.16444</strain>
    </source>
</reference>
<accession>A0ABV9Z2J5</accession>
<dbReference type="EMBL" id="JBHSJF010000006">
    <property type="protein sequence ID" value="MFC5067960.1"/>
    <property type="molecule type" value="Genomic_DNA"/>
</dbReference>
<dbReference type="SUPFAM" id="SSF54909">
    <property type="entry name" value="Dimeric alpha+beta barrel"/>
    <property type="match status" value="1"/>
</dbReference>
<dbReference type="Gene3D" id="3.30.70.100">
    <property type="match status" value="1"/>
</dbReference>
<evidence type="ECO:0000313" key="3">
    <source>
        <dbReference type="Proteomes" id="UP001595796"/>
    </source>
</evidence>
<dbReference type="EC" id="1.-.-.-" evidence="2"/>
<keyword evidence="2" id="KW-0560">Oxidoreductase</keyword>
<organism evidence="2 3">
    <name type="scientific">Flaviflagellibacter deserti</name>
    <dbReference type="NCBI Taxonomy" id="2267266"/>
    <lineage>
        <taxon>Bacteria</taxon>
        <taxon>Pseudomonadati</taxon>
        <taxon>Pseudomonadota</taxon>
        <taxon>Alphaproteobacteria</taxon>
        <taxon>Hyphomicrobiales</taxon>
        <taxon>Flaviflagellibacter</taxon>
    </lineage>
</organism>
<evidence type="ECO:0000259" key="1">
    <source>
        <dbReference type="PROSITE" id="PS51725"/>
    </source>
</evidence>
<gene>
    <name evidence="2" type="ORF">ACFPFW_08005</name>
</gene>
<keyword evidence="2" id="KW-0503">Monooxygenase</keyword>
<dbReference type="InterPro" id="IPR011008">
    <property type="entry name" value="Dimeric_a/b-barrel"/>
</dbReference>
<name>A0ABV9Z2J5_9HYPH</name>
<comment type="caution">
    <text evidence="2">The sequence shown here is derived from an EMBL/GenBank/DDBJ whole genome shotgun (WGS) entry which is preliminary data.</text>
</comment>
<evidence type="ECO:0000313" key="2">
    <source>
        <dbReference type="EMBL" id="MFC5067960.1"/>
    </source>
</evidence>
<dbReference type="Pfam" id="PF03992">
    <property type="entry name" value="ABM"/>
    <property type="match status" value="1"/>
</dbReference>
<sequence length="96" mass="9879">MYGLIAKMIAVPGHRDALIDLVLAGSAGMPGCVSYIVAKDAESSDVIWVTEVWDDEDSHKASLAIPAVKEAIGKAMPLIAGFEKGATTIPVGGVGL</sequence>
<dbReference type="GO" id="GO:0004497">
    <property type="term" value="F:monooxygenase activity"/>
    <property type="evidence" value="ECO:0007669"/>
    <property type="project" value="UniProtKB-KW"/>
</dbReference>
<dbReference type="RefSeq" id="WP_114956484.1">
    <property type="nucleotide sequence ID" value="NZ_JBHSJF010000006.1"/>
</dbReference>
<dbReference type="InterPro" id="IPR007138">
    <property type="entry name" value="ABM_dom"/>
</dbReference>
<dbReference type="Proteomes" id="UP001595796">
    <property type="component" value="Unassembled WGS sequence"/>
</dbReference>
<feature type="domain" description="ABM" evidence="1">
    <location>
        <begin position="2"/>
        <end position="89"/>
    </location>
</feature>
<dbReference type="PROSITE" id="PS51725">
    <property type="entry name" value="ABM"/>
    <property type="match status" value="1"/>
</dbReference>